<comment type="caution">
    <text evidence="2">The sequence shown here is derived from an EMBL/GenBank/DDBJ whole genome shotgun (WGS) entry which is preliminary data.</text>
</comment>
<dbReference type="Gene3D" id="3.40.710.10">
    <property type="entry name" value="DD-peptidase/beta-lactamase superfamily"/>
    <property type="match status" value="1"/>
</dbReference>
<sequence>MLPAATPEEHGVPSSALMAFLDAVEERIDALHSVVLVRHGHTLARGWWAPYRADRPHALFSVSKSFTATAVGLAVEDGLLSVDDLVAPLFPDALPARVDDHLAALRVRHLLTMTAGHATDTTDELWREPDGDWARAFLAQPFTHEPGTTFVYDTPATYMLSAIVQRLTGETVLDYLRPRLFEPLGITEPAWETCPRGVTVGGWGLSLRTDEVARFGELYLRDGVWRGRQLVPASWLRAATASQVATGALDTVDWQQGYGYQFWRSRNGYRADGAFGQFCLVLPEHDAVVAITSGTPDTQAALGLVWEHLLPAVADGPLPADDSAVKALAGRLDGLRLPTVAGRASTPLAPRVSGRQYHVDGESGTITFSAEPGGAARLVLKDERGAHDLAIGYGEWLPGTATVATGQTVAVATSGAWTADDTYVAHGYAVETAYRRTLTCTFDGDRLTVESRDNVSFGPTEHPPIIATCRSQP</sequence>
<dbReference type="PANTHER" id="PTHR43283">
    <property type="entry name" value="BETA-LACTAMASE-RELATED"/>
    <property type="match status" value="1"/>
</dbReference>
<accession>A0ABQ5QQ46</accession>
<keyword evidence="3" id="KW-1185">Reference proteome</keyword>
<protein>
    <recommendedName>
        <fullName evidence="1">Beta-lactamase-related domain-containing protein</fullName>
    </recommendedName>
</protein>
<evidence type="ECO:0000313" key="3">
    <source>
        <dbReference type="Proteomes" id="UP001144280"/>
    </source>
</evidence>
<evidence type="ECO:0000259" key="1">
    <source>
        <dbReference type="Pfam" id="PF00144"/>
    </source>
</evidence>
<dbReference type="Pfam" id="PF00144">
    <property type="entry name" value="Beta-lactamase"/>
    <property type="match status" value="1"/>
</dbReference>
<organism evidence="2 3">
    <name type="scientific">Phytohabitans aurantiacus</name>
    <dbReference type="NCBI Taxonomy" id="3016789"/>
    <lineage>
        <taxon>Bacteria</taxon>
        <taxon>Bacillati</taxon>
        <taxon>Actinomycetota</taxon>
        <taxon>Actinomycetes</taxon>
        <taxon>Micromonosporales</taxon>
        <taxon>Micromonosporaceae</taxon>
    </lineage>
</organism>
<feature type="domain" description="Beta-lactamase-related" evidence="1">
    <location>
        <begin position="33"/>
        <end position="297"/>
    </location>
</feature>
<evidence type="ECO:0000313" key="2">
    <source>
        <dbReference type="EMBL" id="GLH96775.1"/>
    </source>
</evidence>
<proteinExistence type="predicted"/>
<dbReference type="SUPFAM" id="SSF56601">
    <property type="entry name" value="beta-lactamase/transpeptidase-like"/>
    <property type="match status" value="1"/>
</dbReference>
<dbReference type="InterPro" id="IPR050789">
    <property type="entry name" value="Diverse_Enzym_Activities"/>
</dbReference>
<dbReference type="InterPro" id="IPR001466">
    <property type="entry name" value="Beta-lactam-related"/>
</dbReference>
<dbReference type="Proteomes" id="UP001144280">
    <property type="component" value="Unassembled WGS sequence"/>
</dbReference>
<dbReference type="RefSeq" id="WP_281894053.1">
    <property type="nucleotide sequence ID" value="NZ_BSDI01000007.1"/>
</dbReference>
<dbReference type="EMBL" id="BSDI01000007">
    <property type="protein sequence ID" value="GLH96775.1"/>
    <property type="molecule type" value="Genomic_DNA"/>
</dbReference>
<dbReference type="PANTHER" id="PTHR43283:SF7">
    <property type="entry name" value="BETA-LACTAMASE-RELATED DOMAIN-CONTAINING PROTEIN"/>
    <property type="match status" value="1"/>
</dbReference>
<name>A0ABQ5QQ46_9ACTN</name>
<dbReference type="InterPro" id="IPR012338">
    <property type="entry name" value="Beta-lactam/transpept-like"/>
</dbReference>
<reference evidence="2" key="1">
    <citation type="submission" date="2022-12" db="EMBL/GenBank/DDBJ databases">
        <title>New Phytohabitans aurantiacus sp. RD004123 nov., an actinomycete isolated from soil.</title>
        <authorList>
            <person name="Triningsih D.W."/>
            <person name="Harunari E."/>
            <person name="Igarashi Y."/>
        </authorList>
    </citation>
    <scope>NUCLEOTIDE SEQUENCE</scope>
    <source>
        <strain evidence="2">RD004123</strain>
    </source>
</reference>
<gene>
    <name evidence="2" type="ORF">Pa4123_20490</name>
</gene>